<feature type="domain" description="AMP-dependent synthetase/ligase" evidence="3">
    <location>
        <begin position="62"/>
        <end position="413"/>
    </location>
</feature>
<evidence type="ECO:0000259" key="4">
    <source>
        <dbReference type="Pfam" id="PF13193"/>
    </source>
</evidence>
<gene>
    <name evidence="5" type="ORF">NCTC10994_03989</name>
</gene>
<dbReference type="InterPro" id="IPR042099">
    <property type="entry name" value="ANL_N_sf"/>
</dbReference>
<dbReference type="Gene3D" id="3.30.300.30">
    <property type="match status" value="1"/>
</dbReference>
<sequence>MPVLDLAKNVRGAVDGITDAVGALAVMRRAGLLHFPRVDQSLATMAAARKYGPFAGPVHAHSTRIPNVAAIVDERGEVTYRQLETWSNALVRAWQEAGITPGSSLGLMARNHRGLVVTMLAAAKLGVRAVMMNTGFAPRQLAEVAARENVTSFVFDSEFAAVAEALPDSVVRYLSWKDEEVPGVPTLEEAIEGFDTSPLPSPTVFGGFVLLTSGTTGTPKGAPRGRTSPLASAQFLDRVPLRPGQTMLMAAPAFHGTGVSQFALALALGQTVVMMRRFYPSETLGLIERHHANVLVVVPTMLQRILELGPEKIAEYDTSSLEIIFSAGSALSPDLCRRTRESFGEVLHNLYGSTECAVATVATPEDIRLAPGTAGRPPVTCRVVLYDADGAPITEPNVVGRIFVASGLSFAGYTDGRDKERIDGMLSIGDLGHWDEQGLLFVDGRDDDMIVSGGENVYPLEVENLLAERDDVFDVAVVGIADPEFGHRLRAFVVPSPTSGRDAEEIKAFVRSNLARYKVPRDVIFLDELPRNATGKLLRRVLVEMDPPGTGADEGASDAPTG</sequence>
<dbReference type="InterPro" id="IPR045851">
    <property type="entry name" value="AMP-bd_C_sf"/>
</dbReference>
<protein>
    <submittedName>
        <fullName evidence="5">Acyl-CoA synthetase</fullName>
        <ecNumber evidence="5">2.3.1.86</ecNumber>
        <ecNumber evidence="5">6.2.1.3</ecNumber>
    </submittedName>
</protein>
<dbReference type="PANTHER" id="PTHR43767">
    <property type="entry name" value="LONG-CHAIN-FATTY-ACID--COA LIGASE"/>
    <property type="match status" value="1"/>
</dbReference>
<dbReference type="Pfam" id="PF00501">
    <property type="entry name" value="AMP-binding"/>
    <property type="match status" value="1"/>
</dbReference>
<evidence type="ECO:0000256" key="1">
    <source>
        <dbReference type="ARBA" id="ARBA00006432"/>
    </source>
</evidence>
<dbReference type="RefSeq" id="WP_072699391.1">
    <property type="nucleotide sequence ID" value="NZ_JAFBBL010000001.1"/>
</dbReference>
<comment type="similarity">
    <text evidence="1">Belongs to the ATP-dependent AMP-binding enzyme family.</text>
</comment>
<dbReference type="Proteomes" id="UP000249091">
    <property type="component" value="Chromosome 1"/>
</dbReference>
<dbReference type="STRING" id="1219011.GCA_001895045_01419"/>
<keyword evidence="2 5" id="KW-0436">Ligase</keyword>
<evidence type="ECO:0000256" key="2">
    <source>
        <dbReference type="ARBA" id="ARBA00022598"/>
    </source>
</evidence>
<keyword evidence="5" id="KW-0012">Acyltransferase</keyword>
<dbReference type="CDD" id="cd04433">
    <property type="entry name" value="AFD_class_I"/>
    <property type="match status" value="1"/>
</dbReference>
<reference evidence="5 6" key="1">
    <citation type="submission" date="2018-06" db="EMBL/GenBank/DDBJ databases">
        <authorList>
            <consortium name="Pathogen Informatics"/>
            <person name="Doyle S."/>
        </authorList>
    </citation>
    <scope>NUCLEOTIDE SEQUENCE [LARGE SCALE GENOMIC DNA]</scope>
    <source>
        <strain evidence="5 6">NCTC10994</strain>
    </source>
</reference>
<evidence type="ECO:0000313" key="5">
    <source>
        <dbReference type="EMBL" id="SQI38749.1"/>
    </source>
</evidence>
<dbReference type="SUPFAM" id="SSF56801">
    <property type="entry name" value="Acetyl-CoA synthetase-like"/>
    <property type="match status" value="1"/>
</dbReference>
<dbReference type="InterPro" id="IPR020845">
    <property type="entry name" value="AMP-binding_CS"/>
</dbReference>
<accession>A0A2X4UJA8</accession>
<proteinExistence type="inferred from homology"/>
<dbReference type="AlphaFoldDB" id="A0A2X4UJA8"/>
<dbReference type="EC" id="2.3.1.86" evidence="5"/>
<dbReference type="PANTHER" id="PTHR43767:SF10">
    <property type="entry name" value="SURFACTIN SYNTHASE SUBUNIT 1"/>
    <property type="match status" value="1"/>
</dbReference>
<keyword evidence="5" id="KW-0808">Transferase</keyword>
<name>A0A2X4UJA8_9NOCA</name>
<dbReference type="FunFam" id="3.30.300.30:FF:000008">
    <property type="entry name" value="2,3-dihydroxybenzoate-AMP ligase"/>
    <property type="match status" value="1"/>
</dbReference>
<dbReference type="InterPro" id="IPR000873">
    <property type="entry name" value="AMP-dep_synth/lig_dom"/>
</dbReference>
<evidence type="ECO:0000259" key="3">
    <source>
        <dbReference type="Pfam" id="PF00501"/>
    </source>
</evidence>
<keyword evidence="6" id="KW-1185">Reference proteome</keyword>
<dbReference type="GO" id="GO:0004467">
    <property type="term" value="F:long-chain fatty acid-CoA ligase activity"/>
    <property type="evidence" value="ECO:0007669"/>
    <property type="project" value="UniProtKB-EC"/>
</dbReference>
<dbReference type="GO" id="GO:0004321">
    <property type="term" value="F:fatty-acyl-CoA synthase activity"/>
    <property type="evidence" value="ECO:0007669"/>
    <property type="project" value="UniProtKB-EC"/>
</dbReference>
<dbReference type="InterPro" id="IPR025110">
    <property type="entry name" value="AMP-bd_C"/>
</dbReference>
<feature type="domain" description="AMP-binding enzyme C-terminal" evidence="4">
    <location>
        <begin position="461"/>
        <end position="536"/>
    </location>
</feature>
<dbReference type="PROSITE" id="PS00455">
    <property type="entry name" value="AMP_BINDING"/>
    <property type="match status" value="1"/>
</dbReference>
<dbReference type="EMBL" id="LS483468">
    <property type="protein sequence ID" value="SQI38749.1"/>
    <property type="molecule type" value="Genomic_DNA"/>
</dbReference>
<dbReference type="KEGG" id="rcr:NCTC10994_03989"/>
<dbReference type="Pfam" id="PF13193">
    <property type="entry name" value="AMP-binding_C"/>
    <property type="match status" value="1"/>
</dbReference>
<dbReference type="EC" id="6.2.1.3" evidence="5"/>
<organism evidence="5 6">
    <name type="scientific">Rhodococcus coprophilus</name>
    <dbReference type="NCBI Taxonomy" id="38310"/>
    <lineage>
        <taxon>Bacteria</taxon>
        <taxon>Bacillati</taxon>
        <taxon>Actinomycetota</taxon>
        <taxon>Actinomycetes</taxon>
        <taxon>Mycobacteriales</taxon>
        <taxon>Nocardiaceae</taxon>
        <taxon>Rhodococcus</taxon>
    </lineage>
</organism>
<dbReference type="Gene3D" id="3.40.50.12780">
    <property type="entry name" value="N-terminal domain of ligase-like"/>
    <property type="match status" value="1"/>
</dbReference>
<dbReference type="InterPro" id="IPR050237">
    <property type="entry name" value="ATP-dep_AMP-bd_enzyme"/>
</dbReference>
<evidence type="ECO:0000313" key="6">
    <source>
        <dbReference type="Proteomes" id="UP000249091"/>
    </source>
</evidence>